<evidence type="ECO:0000313" key="3">
    <source>
        <dbReference type="Proteomes" id="UP000198972"/>
    </source>
</evidence>
<accession>A0A1G7PLL4</accession>
<evidence type="ECO:0008006" key="4">
    <source>
        <dbReference type="Google" id="ProtNLM"/>
    </source>
</evidence>
<dbReference type="RefSeq" id="WP_091232490.1">
    <property type="nucleotide sequence ID" value="NZ_FNBG01000019.1"/>
</dbReference>
<evidence type="ECO:0000313" key="2">
    <source>
        <dbReference type="EMBL" id="SDF87034.1"/>
    </source>
</evidence>
<gene>
    <name evidence="2" type="ORF">SAMN04488542_11917</name>
</gene>
<keyword evidence="3" id="KW-1185">Reference proteome</keyword>
<dbReference type="OrthoDB" id="2990399at2"/>
<organism evidence="2 3">
    <name type="scientific">Fontibacillus panacisegetis</name>
    <dbReference type="NCBI Taxonomy" id="670482"/>
    <lineage>
        <taxon>Bacteria</taxon>
        <taxon>Bacillati</taxon>
        <taxon>Bacillota</taxon>
        <taxon>Bacilli</taxon>
        <taxon>Bacillales</taxon>
        <taxon>Paenibacillaceae</taxon>
        <taxon>Fontibacillus</taxon>
    </lineage>
</organism>
<keyword evidence="1" id="KW-1133">Transmembrane helix</keyword>
<name>A0A1G7PLL4_9BACL</name>
<protein>
    <recommendedName>
        <fullName evidence="4">Glycosyl transferase family 2</fullName>
    </recommendedName>
</protein>
<dbReference type="EMBL" id="FNBG01000019">
    <property type="protein sequence ID" value="SDF87034.1"/>
    <property type="molecule type" value="Genomic_DNA"/>
</dbReference>
<evidence type="ECO:0000256" key="1">
    <source>
        <dbReference type="SAM" id="Phobius"/>
    </source>
</evidence>
<reference evidence="2 3" key="1">
    <citation type="submission" date="2016-10" db="EMBL/GenBank/DDBJ databases">
        <authorList>
            <person name="de Groot N.N."/>
        </authorList>
    </citation>
    <scope>NUCLEOTIDE SEQUENCE [LARGE SCALE GENOMIC DNA]</scope>
    <source>
        <strain evidence="2 3">DSM 28129</strain>
    </source>
</reference>
<sequence>MIPYLGWILFAYGMAAATVHMIYRLDLRRRSNRRAHVNYVLVTHNHENQMEWYVRALSWYGRLRGLSLNVTVLDVASEDDTLAILQRLHNQEGLELKIVGISEVHEEDIGQHMIHIMDGNNTPVYVDLRVPQEASKLPYVHV</sequence>
<dbReference type="STRING" id="670482.SAMN04488542_11917"/>
<keyword evidence="1" id="KW-0472">Membrane</keyword>
<feature type="transmembrane region" description="Helical" evidence="1">
    <location>
        <begin position="6"/>
        <end position="25"/>
    </location>
</feature>
<dbReference type="AlphaFoldDB" id="A0A1G7PLL4"/>
<dbReference type="Proteomes" id="UP000198972">
    <property type="component" value="Unassembled WGS sequence"/>
</dbReference>
<proteinExistence type="predicted"/>
<keyword evidence="1" id="KW-0812">Transmembrane</keyword>